<dbReference type="PANTHER" id="PTHR34384">
    <property type="entry name" value="L-2,3-DIAMINOPROPANOATE--CITRATE LIGASE"/>
    <property type="match status" value="1"/>
</dbReference>
<evidence type="ECO:0000256" key="1">
    <source>
        <dbReference type="ARBA" id="ARBA00004924"/>
    </source>
</evidence>
<evidence type="ECO:0000313" key="7">
    <source>
        <dbReference type="Proteomes" id="UP000198923"/>
    </source>
</evidence>
<feature type="compositionally biased region" description="Low complexity" evidence="3">
    <location>
        <begin position="97"/>
        <end position="107"/>
    </location>
</feature>
<dbReference type="GO" id="GO:0016881">
    <property type="term" value="F:acid-amino acid ligase activity"/>
    <property type="evidence" value="ECO:0007669"/>
    <property type="project" value="UniProtKB-ARBA"/>
</dbReference>
<dbReference type="PANTHER" id="PTHR34384:SF5">
    <property type="entry name" value="L-2,3-DIAMINOPROPANOATE--CITRATE LIGASE"/>
    <property type="match status" value="1"/>
</dbReference>
<dbReference type="Gene3D" id="1.10.510.40">
    <property type="match status" value="1"/>
</dbReference>
<dbReference type="AlphaFoldDB" id="A0A1G7Y9Y8"/>
<gene>
    <name evidence="6" type="ORF">SAMN05421505_109162</name>
</gene>
<organism evidence="6 7">
    <name type="scientific">Sinosporangium album</name>
    <dbReference type="NCBI Taxonomy" id="504805"/>
    <lineage>
        <taxon>Bacteria</taxon>
        <taxon>Bacillati</taxon>
        <taxon>Actinomycetota</taxon>
        <taxon>Actinomycetes</taxon>
        <taxon>Streptosporangiales</taxon>
        <taxon>Streptosporangiaceae</taxon>
        <taxon>Sinosporangium</taxon>
    </lineage>
</organism>
<keyword evidence="7" id="KW-1185">Reference proteome</keyword>
<dbReference type="OrthoDB" id="495728at2"/>
<evidence type="ECO:0000256" key="2">
    <source>
        <dbReference type="ARBA" id="ARBA00007832"/>
    </source>
</evidence>
<evidence type="ECO:0000259" key="4">
    <source>
        <dbReference type="Pfam" id="PF04183"/>
    </source>
</evidence>
<dbReference type="EMBL" id="FNCN01000009">
    <property type="protein sequence ID" value="SDG93262.1"/>
    <property type="molecule type" value="Genomic_DNA"/>
</dbReference>
<reference evidence="6 7" key="1">
    <citation type="submission" date="2016-10" db="EMBL/GenBank/DDBJ databases">
        <authorList>
            <person name="de Groot N.N."/>
        </authorList>
    </citation>
    <scope>NUCLEOTIDE SEQUENCE [LARGE SCALE GENOMIC DNA]</scope>
    <source>
        <strain evidence="6 7">CPCC 201354</strain>
    </source>
</reference>
<dbReference type="STRING" id="504805.SAMN05421505_109162"/>
<feature type="domain" description="Aerobactin siderophore biosynthesis IucA/IucC N-terminal" evidence="4">
    <location>
        <begin position="149"/>
        <end position="359"/>
    </location>
</feature>
<protein>
    <submittedName>
        <fullName evidence="6">Siderophore synthetase component</fullName>
    </submittedName>
</protein>
<dbReference type="Proteomes" id="UP000198923">
    <property type="component" value="Unassembled WGS sequence"/>
</dbReference>
<comment type="pathway">
    <text evidence="1">Siderophore biosynthesis.</text>
</comment>
<dbReference type="GO" id="GO:0019290">
    <property type="term" value="P:siderophore biosynthetic process"/>
    <property type="evidence" value="ECO:0007669"/>
    <property type="project" value="InterPro"/>
</dbReference>
<name>A0A1G7Y9Y8_9ACTN</name>
<accession>A0A1G7Y9Y8</accession>
<evidence type="ECO:0000259" key="5">
    <source>
        <dbReference type="Pfam" id="PF06276"/>
    </source>
</evidence>
<proteinExistence type="inferred from homology"/>
<sequence>MFDVLESTGAVAERATLSALLRCCVREVAAPHGEVWPAEPYLMVRVAGTLLRVRAGGGAALRFGGPAERLEDGAWHELTSDELVALVEAELGEHSGEAGAHGAGSHEAGSHGAGERNDEFAGQVAASREAIERLVAARAEASAPADPWLASEQALVFGHPFHPSPKARGGSDWLAYAPEAHASFPLRMLAVRDDVVAEGGDGKAFDALGTAPPGYALLPAHPWQVELLRPRLAGPIADGLLVDLGPSSGHVVPTSSVRTVYEPVTGVCLKFSVDVRITNCVRKNAWYELEGAVELDTRLGPVFDALAEDFPGTSRLREPGYRSASLGLPLLEGLGVIVREGPWAVCGPGVTPLLAGALATREVPEFCEERRAADPVGWWTAYVRLVAPPVLDAYLRHGVVLEPHLQNVLVGVDGTGMPVQVIFRDMEGTKLVAGRHDVSGLPERVAAGLTYAAEPGWNRVAYCLMVNHLTEIAATVAESAREDDPRRLLSDLWAAARSVLSAYAERRGRPAPLPALLAGAPLPAKANLSVRWARAADRAAGYVPVANPLAGSDLQEPPVEEPT</sequence>
<dbReference type="InterPro" id="IPR022770">
    <property type="entry name" value="IucA/IucC-like_C"/>
</dbReference>
<dbReference type="Pfam" id="PF04183">
    <property type="entry name" value="IucA_IucC"/>
    <property type="match status" value="1"/>
</dbReference>
<feature type="domain" description="Aerobactin siderophore biosynthesis IucA/IucC-like C-terminal" evidence="5">
    <location>
        <begin position="378"/>
        <end position="538"/>
    </location>
</feature>
<feature type="region of interest" description="Disordered" evidence="3">
    <location>
        <begin position="95"/>
        <end position="118"/>
    </location>
</feature>
<dbReference type="InterPro" id="IPR007310">
    <property type="entry name" value="Aerobactin_biosyn_IucA/IucC_N"/>
</dbReference>
<dbReference type="InterPro" id="IPR037455">
    <property type="entry name" value="LucA/IucC-like"/>
</dbReference>
<evidence type="ECO:0000256" key="3">
    <source>
        <dbReference type="SAM" id="MobiDB-lite"/>
    </source>
</evidence>
<dbReference type="Pfam" id="PF06276">
    <property type="entry name" value="FhuF"/>
    <property type="match status" value="1"/>
</dbReference>
<comment type="similarity">
    <text evidence="2">Belongs to the IucA/IucC family.</text>
</comment>
<evidence type="ECO:0000313" key="6">
    <source>
        <dbReference type="EMBL" id="SDG93262.1"/>
    </source>
</evidence>